<protein>
    <recommendedName>
        <fullName evidence="3">DUF1570 domain-containing protein</fullName>
    </recommendedName>
</protein>
<proteinExistence type="predicted"/>
<dbReference type="Proteomes" id="UP000249910">
    <property type="component" value="Chromosome"/>
</dbReference>
<evidence type="ECO:0008006" key="3">
    <source>
        <dbReference type="Google" id="ProtNLM"/>
    </source>
</evidence>
<organism evidence="1 2">
    <name type="scientific">Francisella halioticida</name>
    <dbReference type="NCBI Taxonomy" id="549298"/>
    <lineage>
        <taxon>Bacteria</taxon>
        <taxon>Pseudomonadati</taxon>
        <taxon>Pseudomonadota</taxon>
        <taxon>Gammaproteobacteria</taxon>
        <taxon>Thiotrichales</taxon>
        <taxon>Francisellaceae</taxon>
        <taxon>Francisella</taxon>
    </lineage>
</organism>
<name>A0ABM6M0E1_9GAMM</name>
<keyword evidence="2" id="KW-1185">Reference proteome</keyword>
<evidence type="ECO:0000313" key="2">
    <source>
        <dbReference type="Proteomes" id="UP000249910"/>
    </source>
</evidence>
<reference evidence="1 2" key="1">
    <citation type="submission" date="2017-06" db="EMBL/GenBank/DDBJ databases">
        <title>Complete genome of Francisella halioticida.</title>
        <authorList>
            <person name="Sjodin A."/>
        </authorList>
    </citation>
    <scope>NUCLEOTIDE SEQUENCE [LARGE SCALE GENOMIC DNA]</scope>
    <source>
        <strain evidence="1 2">DSM 23729</strain>
    </source>
</reference>
<evidence type="ECO:0000313" key="1">
    <source>
        <dbReference type="EMBL" id="ASG68330.1"/>
    </source>
</evidence>
<gene>
    <name evidence="1" type="ORF">CDV26_07960</name>
</gene>
<accession>A0ABM6M0E1</accession>
<sequence length="303" mass="35288">MYKAMKTYIKIFFVITSIFLSSNLCFSYGKYGNIERNDKIIKRVQDSGQEYISKQTTQANSNKPLSIIWVQKNYLTKQQALKLQQKIDKAIVEIRNTLKVPENERDFTIHYYVYGAHEASHAIIGYHMLDKAHPTTLITWYAQGRSPYVHETVHIIAWHWRSVWIKEGLAVYLNQKLGGEPTFPNFGKNLNFLAKKHIESISSNDNLRSVLADKYEVGEDGLVFFKGPKKERIHKKRMFYILSGSFTEYLFTQLGANKFMQIYNANNTKKAINKVTGKTISQCENSWVSYLRNTNFTEHEKEN</sequence>
<dbReference type="EMBL" id="CP022132">
    <property type="protein sequence ID" value="ASG68330.1"/>
    <property type="molecule type" value="Genomic_DNA"/>
</dbReference>